<evidence type="ECO:0000313" key="5">
    <source>
        <dbReference type="Proteomes" id="UP001055153"/>
    </source>
</evidence>
<dbReference type="Pfam" id="PF00990">
    <property type="entry name" value="GGDEF"/>
    <property type="match status" value="1"/>
</dbReference>
<dbReference type="PANTHER" id="PTHR46663">
    <property type="entry name" value="DIGUANYLATE CYCLASE DGCT-RELATED"/>
    <property type="match status" value="1"/>
</dbReference>
<accession>A0ABQ4SER0</accession>
<dbReference type="InterPro" id="IPR043128">
    <property type="entry name" value="Rev_trsase/Diguanyl_cyclase"/>
</dbReference>
<dbReference type="InterPro" id="IPR052163">
    <property type="entry name" value="DGC-Regulatory_Protein"/>
</dbReference>
<proteinExistence type="predicted"/>
<dbReference type="PANTHER" id="PTHR46663:SF2">
    <property type="entry name" value="GGDEF DOMAIN-CONTAINING PROTEIN"/>
    <property type="match status" value="1"/>
</dbReference>
<dbReference type="SMART" id="SM00267">
    <property type="entry name" value="GGDEF"/>
    <property type="match status" value="1"/>
</dbReference>
<keyword evidence="2" id="KW-0812">Transmembrane</keyword>
<dbReference type="Gene3D" id="3.30.70.270">
    <property type="match status" value="1"/>
</dbReference>
<reference evidence="4" key="2">
    <citation type="submission" date="2021-08" db="EMBL/GenBank/DDBJ databases">
        <authorList>
            <person name="Tani A."/>
            <person name="Ola A."/>
            <person name="Ogura Y."/>
            <person name="Katsura K."/>
            <person name="Hayashi T."/>
        </authorList>
    </citation>
    <scope>NUCLEOTIDE SEQUENCE</scope>
    <source>
        <strain evidence="4">DSM 17168</strain>
    </source>
</reference>
<dbReference type="NCBIfam" id="TIGR00254">
    <property type="entry name" value="GGDEF"/>
    <property type="match status" value="1"/>
</dbReference>
<protein>
    <recommendedName>
        <fullName evidence="3">GGDEF domain-containing protein</fullName>
    </recommendedName>
</protein>
<feature type="transmembrane region" description="Helical" evidence="2">
    <location>
        <begin position="66"/>
        <end position="91"/>
    </location>
</feature>
<sequence length="370" mass="38018">MFRRLEAVLASSVAIALVAALIMLRHPGSLVWAWSAATLAILLVRVAVVIAAMRAARRHLPRWGSVLTDMFIVTGIFPNAVLGLDAFLCFALRDQDLALVAGLVAIAVATSQSGHRPGSPRLNTVYACLTMIPLAAGLVVSGNLLLCACGLILAPIHLMTIANISRHLHEDFVATIMARVENRRRALHCALTGLPNGACFRETLSAALGAAGPQRPVAVLCLDLDGFKGVNDALGHPAGDDLLQQVAGRLRGLAGPSDLAARLGGDEFALILQGSDLTAARALAARIVAAIGQPFVLHGRDSVAIGTSVGIAVAATAVSDAAAAASALVAQADAALYAAKRSGKGTVRHHRDGAPPEADAAAPAPLRVPA</sequence>
<gene>
    <name evidence="4" type="ORF">GMJLKIPL_3656</name>
</gene>
<dbReference type="PROSITE" id="PS50887">
    <property type="entry name" value="GGDEF"/>
    <property type="match status" value="1"/>
</dbReference>
<keyword evidence="2" id="KW-1133">Transmembrane helix</keyword>
<evidence type="ECO:0000259" key="3">
    <source>
        <dbReference type="PROSITE" id="PS50887"/>
    </source>
</evidence>
<evidence type="ECO:0000313" key="4">
    <source>
        <dbReference type="EMBL" id="GJE01721.1"/>
    </source>
</evidence>
<dbReference type="Proteomes" id="UP001055153">
    <property type="component" value="Unassembled WGS sequence"/>
</dbReference>
<organism evidence="4 5">
    <name type="scientific">Methylobacterium isbiliense</name>
    <dbReference type="NCBI Taxonomy" id="315478"/>
    <lineage>
        <taxon>Bacteria</taxon>
        <taxon>Pseudomonadati</taxon>
        <taxon>Pseudomonadota</taxon>
        <taxon>Alphaproteobacteria</taxon>
        <taxon>Hyphomicrobiales</taxon>
        <taxon>Methylobacteriaceae</taxon>
        <taxon>Methylobacterium</taxon>
    </lineage>
</organism>
<feature type="transmembrane region" description="Helical" evidence="2">
    <location>
        <begin position="31"/>
        <end position="54"/>
    </location>
</feature>
<dbReference type="CDD" id="cd01949">
    <property type="entry name" value="GGDEF"/>
    <property type="match status" value="1"/>
</dbReference>
<dbReference type="EMBL" id="BPQQ01000042">
    <property type="protein sequence ID" value="GJE01721.1"/>
    <property type="molecule type" value="Genomic_DNA"/>
</dbReference>
<feature type="transmembrane region" description="Helical" evidence="2">
    <location>
        <begin position="7"/>
        <end position="25"/>
    </location>
</feature>
<dbReference type="SUPFAM" id="SSF55073">
    <property type="entry name" value="Nucleotide cyclase"/>
    <property type="match status" value="1"/>
</dbReference>
<evidence type="ECO:0000256" key="1">
    <source>
        <dbReference type="SAM" id="MobiDB-lite"/>
    </source>
</evidence>
<dbReference type="InterPro" id="IPR029787">
    <property type="entry name" value="Nucleotide_cyclase"/>
</dbReference>
<feature type="region of interest" description="Disordered" evidence="1">
    <location>
        <begin position="343"/>
        <end position="370"/>
    </location>
</feature>
<reference evidence="4" key="1">
    <citation type="journal article" date="2021" name="Front. Microbiol.">
        <title>Comprehensive Comparative Genomics and Phenotyping of Methylobacterium Species.</title>
        <authorList>
            <person name="Alessa O."/>
            <person name="Ogura Y."/>
            <person name="Fujitani Y."/>
            <person name="Takami H."/>
            <person name="Hayashi T."/>
            <person name="Sahin N."/>
            <person name="Tani A."/>
        </authorList>
    </citation>
    <scope>NUCLEOTIDE SEQUENCE</scope>
    <source>
        <strain evidence="4">DSM 17168</strain>
    </source>
</reference>
<feature type="compositionally biased region" description="Low complexity" evidence="1">
    <location>
        <begin position="355"/>
        <end position="370"/>
    </location>
</feature>
<feature type="transmembrane region" description="Helical" evidence="2">
    <location>
        <begin position="97"/>
        <end position="114"/>
    </location>
</feature>
<dbReference type="InterPro" id="IPR000160">
    <property type="entry name" value="GGDEF_dom"/>
</dbReference>
<keyword evidence="2" id="KW-0472">Membrane</keyword>
<evidence type="ECO:0000256" key="2">
    <source>
        <dbReference type="SAM" id="Phobius"/>
    </source>
</evidence>
<name>A0ABQ4SER0_9HYPH</name>
<feature type="transmembrane region" description="Helical" evidence="2">
    <location>
        <begin position="126"/>
        <end position="154"/>
    </location>
</feature>
<comment type="caution">
    <text evidence="4">The sequence shown here is derived from an EMBL/GenBank/DDBJ whole genome shotgun (WGS) entry which is preliminary data.</text>
</comment>
<keyword evidence="5" id="KW-1185">Reference proteome</keyword>
<feature type="domain" description="GGDEF" evidence="3">
    <location>
        <begin position="215"/>
        <end position="352"/>
    </location>
</feature>